<evidence type="ECO:0000256" key="2">
    <source>
        <dbReference type="ARBA" id="ARBA00022499"/>
    </source>
</evidence>
<dbReference type="GO" id="GO:0070182">
    <property type="term" value="F:DNA polymerase binding"/>
    <property type="evidence" value="ECO:0007669"/>
    <property type="project" value="TreeGrafter"/>
</dbReference>
<dbReference type="GO" id="GO:1990918">
    <property type="term" value="P:double-strand break repair involved in meiotic recombination"/>
    <property type="evidence" value="ECO:0007669"/>
    <property type="project" value="TreeGrafter"/>
</dbReference>
<keyword evidence="9" id="KW-1185">Reference proteome</keyword>
<proteinExistence type="inferred from homology"/>
<keyword evidence="3" id="KW-0832">Ubl conjugation</keyword>
<protein>
    <submittedName>
        <fullName evidence="8">FANCD2</fullName>
    </submittedName>
</protein>
<evidence type="ECO:0000313" key="9">
    <source>
        <dbReference type="Proteomes" id="UP000597762"/>
    </source>
</evidence>
<feature type="transmembrane region" description="Helical" evidence="7">
    <location>
        <begin position="1586"/>
        <end position="1606"/>
    </location>
</feature>
<evidence type="ECO:0000256" key="7">
    <source>
        <dbReference type="SAM" id="Phobius"/>
    </source>
</evidence>
<dbReference type="GO" id="GO:0007129">
    <property type="term" value="P:homologous chromosome pairing at meiosis"/>
    <property type="evidence" value="ECO:0007669"/>
    <property type="project" value="TreeGrafter"/>
</dbReference>
<evidence type="ECO:0000256" key="1">
    <source>
        <dbReference type="ARBA" id="ARBA00004123"/>
    </source>
</evidence>
<evidence type="ECO:0000256" key="4">
    <source>
        <dbReference type="ARBA" id="ARBA00023242"/>
    </source>
</evidence>
<gene>
    <name evidence="8" type="ORF">SPHA_1310</name>
</gene>
<name>A0A812AMM3_ACAPH</name>
<evidence type="ECO:0000256" key="3">
    <source>
        <dbReference type="ARBA" id="ARBA00022843"/>
    </source>
</evidence>
<comment type="subcellular location">
    <subcellularLocation>
        <location evidence="1">Nucleus</location>
    </subcellularLocation>
</comment>
<dbReference type="GO" id="GO:0031573">
    <property type="term" value="P:mitotic intra-S DNA damage checkpoint signaling"/>
    <property type="evidence" value="ECO:0007669"/>
    <property type="project" value="TreeGrafter"/>
</dbReference>
<evidence type="ECO:0000313" key="8">
    <source>
        <dbReference type="EMBL" id="CAE1143514.1"/>
    </source>
</evidence>
<dbReference type="PANTHER" id="PTHR32086:SF0">
    <property type="entry name" value="FANCONI ANEMIA GROUP D2 PROTEIN"/>
    <property type="match status" value="1"/>
</dbReference>
<dbReference type="Pfam" id="PF14631">
    <property type="entry name" value="FancD2"/>
    <property type="match status" value="1"/>
</dbReference>
<evidence type="ECO:0000256" key="5">
    <source>
        <dbReference type="ARBA" id="ARBA00093456"/>
    </source>
</evidence>
<comment type="similarity">
    <text evidence="5">Belongs to the Fanconi anemia protein FANCD2 family.</text>
</comment>
<keyword evidence="4" id="KW-0539">Nucleus</keyword>
<dbReference type="InterPro" id="IPR029448">
    <property type="entry name" value="FANCD2"/>
</dbReference>
<keyword evidence="7" id="KW-0472">Membrane</keyword>
<dbReference type="GO" id="GO:0000793">
    <property type="term" value="C:condensed chromosome"/>
    <property type="evidence" value="ECO:0007669"/>
    <property type="project" value="TreeGrafter"/>
</dbReference>
<keyword evidence="7" id="KW-1133">Transmembrane helix</keyword>
<feature type="transmembrane region" description="Helical" evidence="7">
    <location>
        <begin position="1484"/>
        <end position="1506"/>
    </location>
</feature>
<evidence type="ECO:0000256" key="6">
    <source>
        <dbReference type="SAM" id="MobiDB-lite"/>
    </source>
</evidence>
<feature type="region of interest" description="Disordered" evidence="6">
    <location>
        <begin position="854"/>
        <end position="907"/>
    </location>
</feature>
<keyword evidence="2" id="KW-1017">Isopeptide bond</keyword>
<accession>A0A812AMM3</accession>
<reference evidence="8" key="1">
    <citation type="submission" date="2021-01" db="EMBL/GenBank/DDBJ databases">
        <authorList>
            <person name="Li R."/>
            <person name="Bekaert M."/>
        </authorList>
    </citation>
    <scope>NUCLEOTIDE SEQUENCE</scope>
    <source>
        <strain evidence="8">Farmed</strain>
    </source>
</reference>
<dbReference type="OrthoDB" id="27031at2759"/>
<keyword evidence="7" id="KW-0812">Transmembrane</keyword>
<feature type="compositionally biased region" description="Basic residues" evidence="6">
    <location>
        <begin position="867"/>
        <end position="878"/>
    </location>
</feature>
<feature type="transmembrane region" description="Helical" evidence="7">
    <location>
        <begin position="1526"/>
        <end position="1548"/>
    </location>
</feature>
<sequence>MLVSSIWSALNVTSFGGNIGSSTCFHIHQFETITLHSLFKASGNLPSKQQNGVEIIEDYDDGSIFCNLLKKAGVQLKASNHSNELCVEHIEFYKKLTIYLKRHENYPQVIDDFLEGVQQYIEDRSRFKQVLLPCVSTAEDISSRNKQQACLIRLLLNIDLLQPKLIILLLEKLPEFMDDEPLFECDENMNIPRQVLAQLQWLDHIEDMTALREKLLEILMVTSLDVQREIISCLPEIMDVTEHEQVVGVLKELLEQSPVLTILILETMSNLVLNKDLLAEVLASVLKTLPSCKMEDLPVVVKFILHSVNTKDAVGVFHEMRIALEFDVTLDSMISSTPVPGSSKSVNDTNQNNEILALELLTMKSIHSCLQFQKSLVAPWIKVLEQVLGAKEHKVVDVFLLLIIHSLKHTKIVESLFRNKIRSGDFTEKLLKFTFSRHASVMQEYFSSVLSLALAFICSSETAIQHFACILYKNAFENLDRFCRQEIVGNLVTHIGSGMTNEMDTALDILVDLSESCLDQIAPFAIFVKGLLDYTDQLKMSQIRKVYFAISKLAFHSDKDGGRTKNELHIVIRKQLMSNKLRYKQNGIIGGIMLIKSVISSSDLNVTPEILTDVLGLLELMNTSSKNMPKAHSLFMDELSSMIHQTTLHQKVLEWLSDKVINDFQDNYVVDLDKNFLTRNSFMPLDFQFGLDEDVGENIALNILPLFENAGGVQTKNIFEDDDSGKISPLCIVPTFRLLALCESQRDETLEDIMALLGCPVCIMKSHVFDKFDCLSRSEKEVVCAVLFYTLNWFREIINLFSSQKEAEVLVKVIMRLQHITEVQTILEKCLAATPGYVPSLACFDVDETEIIPPSTDNVPSTSSTGKRGKKPTKRKKGDKSAEDTCDNTLADLENSEVNSHSEATKDSSEIGINLDNYYQYFRELHLNVMDILLVGPITSKSLDTQMNTECLQDVKVQPPQVEFLLKDLNRKLKHSLPTSAMRKFCFARVTRNEDIGFTLLNQKSPTEIVQKIITLLPALCQQLEGSSAFFQALVASNDGILDGPGHTTPEFQRAALCFQLLIEIFHSLFSWKDLTLPANSALLTSILSVIAGRIKANTNTNLSLQESFNLTVNYMYNFGNTIPNIQAAVKLTELLVTLTEKRSNEEKHKPAELAEMFLQRTWLNSVGQPEKGAKFNKQIQIILKYFISLSKNPLDAIGKLTNEAIPELLDSSQKASYMYPTLTVSSFPTFYRVSFAELVAVVKTISAGKKDESYEIRKEKILQWNWAVRIFHVLITFIKRFDALVNIGTVLKTGRVFVDAFTIQAMPLLDQLYRSQYENIQALLKSMQLSTRSLHHICGHSKIVKSVLLTNQIPLVKKSLEQLMLRVKEMLSINKCEEGYMIGILKNRDLMGEEIRTQSSTVSPAAQEAEPEPEEEDEVMSEEEEEQLSDVEMEEADKKVDSNEEEQNESYIIAFIYLFSSLLFSLFSSIHLYLSIFSLYFRLYIYISLSFLSIFAYTSISLYLFSLFSSIHLYLSIFSLYFRLYIYISLSFLSIFVYTSISLYLFSLFSSIHLYLSIFSIYFHLYISLYFSLFLSLYLSSGVKYVIHNVVCLVKILSIYLSIYLSQFVNIYLNTFKSIYLSIYYHR</sequence>
<dbReference type="Proteomes" id="UP000597762">
    <property type="component" value="Unassembled WGS sequence"/>
</dbReference>
<dbReference type="GO" id="GO:0005634">
    <property type="term" value="C:nucleus"/>
    <property type="evidence" value="ECO:0007669"/>
    <property type="project" value="UniProtKB-SubCell"/>
</dbReference>
<feature type="region of interest" description="Disordered" evidence="6">
    <location>
        <begin position="1398"/>
        <end position="1444"/>
    </location>
</feature>
<dbReference type="EMBL" id="CAHIKZ030000036">
    <property type="protein sequence ID" value="CAE1143514.1"/>
    <property type="molecule type" value="Genomic_DNA"/>
</dbReference>
<feature type="transmembrane region" description="Helical" evidence="7">
    <location>
        <begin position="1555"/>
        <end position="1580"/>
    </location>
</feature>
<comment type="caution">
    <text evidence="8">The sequence shown here is derived from an EMBL/GenBank/DDBJ whole genome shotgun (WGS) entry which is preliminary data.</text>
</comment>
<organism evidence="8 9">
    <name type="scientific">Acanthosepion pharaonis</name>
    <name type="common">Pharaoh cuttlefish</name>
    <name type="synonym">Sepia pharaonis</name>
    <dbReference type="NCBI Taxonomy" id="158019"/>
    <lineage>
        <taxon>Eukaryota</taxon>
        <taxon>Metazoa</taxon>
        <taxon>Spiralia</taxon>
        <taxon>Lophotrochozoa</taxon>
        <taxon>Mollusca</taxon>
        <taxon>Cephalopoda</taxon>
        <taxon>Coleoidea</taxon>
        <taxon>Decapodiformes</taxon>
        <taxon>Sepiida</taxon>
        <taxon>Sepiina</taxon>
        <taxon>Sepiidae</taxon>
        <taxon>Acanthosepion</taxon>
    </lineage>
</organism>
<feature type="transmembrane region" description="Helical" evidence="7">
    <location>
        <begin position="1452"/>
        <end position="1477"/>
    </location>
</feature>
<feature type="compositionally biased region" description="Acidic residues" evidence="6">
    <location>
        <begin position="1410"/>
        <end position="1436"/>
    </location>
</feature>
<dbReference type="PANTHER" id="PTHR32086">
    <property type="entry name" value="FANCONI ANEMIA GROUP D2 PROTEIN"/>
    <property type="match status" value="1"/>
</dbReference>
<dbReference type="GO" id="GO:0036297">
    <property type="term" value="P:interstrand cross-link repair"/>
    <property type="evidence" value="ECO:0007669"/>
    <property type="project" value="TreeGrafter"/>
</dbReference>